<evidence type="ECO:0000259" key="10">
    <source>
        <dbReference type="PROSITE" id="PS51012"/>
    </source>
</evidence>
<keyword evidence="4 9" id="KW-1003">Cell membrane</keyword>
<dbReference type="Proteomes" id="UP000239576">
    <property type="component" value="Unassembled WGS sequence"/>
</dbReference>
<evidence type="ECO:0000256" key="1">
    <source>
        <dbReference type="ARBA" id="ARBA00004429"/>
    </source>
</evidence>
<evidence type="ECO:0000256" key="7">
    <source>
        <dbReference type="ARBA" id="ARBA00022989"/>
    </source>
</evidence>
<dbReference type="InterPro" id="IPR013525">
    <property type="entry name" value="ABC2_TM"/>
</dbReference>
<dbReference type="PANTHER" id="PTHR30413:SF8">
    <property type="entry name" value="TRANSPORT PERMEASE PROTEIN"/>
    <property type="match status" value="1"/>
</dbReference>
<name>A0A2T1DZT6_9CYAN</name>
<protein>
    <recommendedName>
        <fullName evidence="9">Transport permease protein</fullName>
    </recommendedName>
</protein>
<keyword evidence="5" id="KW-0997">Cell inner membrane</keyword>
<evidence type="ECO:0000256" key="8">
    <source>
        <dbReference type="ARBA" id="ARBA00023136"/>
    </source>
</evidence>
<accession>A0A2T1DZT6</accession>
<sequence>MRTQSKKTIIHPGKQPLAEAIQEFWDYRDLLWMLTMRQVSVRYKQTAIGIVWVLLQPLAAMAIFTIIFGYFAKLATDGLPYAIFVYSALVLWTLFSEGLSRAGTSLIADEKLITKVYFPRLIIPLAAVGSAWIDFAIALVVLLPLTYLYGLRPTWSLLLLPIAMLVTMVLSAGVGMLLAALNVKYRDFQYTVPFLIQIWLYASPVVYSSSIVPESIRPFYYLNPMAGLIELSRFAVTGQGSIPWMGLGLSVGVAIAFFLLGSTVFRHIERSFADVI</sequence>
<dbReference type="GO" id="GO:0140359">
    <property type="term" value="F:ABC-type transporter activity"/>
    <property type="evidence" value="ECO:0007669"/>
    <property type="project" value="InterPro"/>
</dbReference>
<feature type="transmembrane region" description="Helical" evidence="9">
    <location>
        <begin position="155"/>
        <end position="180"/>
    </location>
</feature>
<evidence type="ECO:0000313" key="11">
    <source>
        <dbReference type="EMBL" id="PSB25979.1"/>
    </source>
</evidence>
<reference evidence="11 12" key="2">
    <citation type="submission" date="2018-03" db="EMBL/GenBank/DDBJ databases">
        <title>The ancient ancestry and fast evolution of plastids.</title>
        <authorList>
            <person name="Moore K.R."/>
            <person name="Magnabosco C."/>
            <person name="Momper L."/>
            <person name="Gold D.A."/>
            <person name="Bosak T."/>
            <person name="Fournier G.P."/>
        </authorList>
    </citation>
    <scope>NUCLEOTIDE SEQUENCE [LARGE SCALE GENOMIC DNA]</scope>
    <source>
        <strain evidence="11 12">ULC18</strain>
    </source>
</reference>
<reference evidence="12" key="1">
    <citation type="submission" date="2018-02" db="EMBL/GenBank/DDBJ databases">
        <authorList>
            <person name="Moore K."/>
            <person name="Momper L."/>
        </authorList>
    </citation>
    <scope>NUCLEOTIDE SEQUENCE [LARGE SCALE GENOMIC DNA]</scope>
    <source>
        <strain evidence="12">ULC18</strain>
    </source>
</reference>
<evidence type="ECO:0000256" key="9">
    <source>
        <dbReference type="RuleBase" id="RU361157"/>
    </source>
</evidence>
<dbReference type="RefSeq" id="WP_106258312.1">
    <property type="nucleotide sequence ID" value="NZ_CAWNSW010000166.1"/>
</dbReference>
<evidence type="ECO:0000256" key="6">
    <source>
        <dbReference type="ARBA" id="ARBA00022692"/>
    </source>
</evidence>
<dbReference type="AlphaFoldDB" id="A0A2T1DZT6"/>
<keyword evidence="6 9" id="KW-0812">Transmembrane</keyword>
<dbReference type="GO" id="GO:0015920">
    <property type="term" value="P:lipopolysaccharide transport"/>
    <property type="evidence" value="ECO:0007669"/>
    <property type="project" value="TreeGrafter"/>
</dbReference>
<dbReference type="PANTHER" id="PTHR30413">
    <property type="entry name" value="INNER MEMBRANE TRANSPORT PERMEASE"/>
    <property type="match status" value="1"/>
</dbReference>
<keyword evidence="7 9" id="KW-1133">Transmembrane helix</keyword>
<comment type="subcellular location">
    <subcellularLocation>
        <location evidence="1">Cell inner membrane</location>
        <topology evidence="1">Multi-pass membrane protein</topology>
    </subcellularLocation>
    <subcellularLocation>
        <location evidence="9">Cell membrane</location>
        <topology evidence="9">Multi-pass membrane protein</topology>
    </subcellularLocation>
</comment>
<dbReference type="PROSITE" id="PS51012">
    <property type="entry name" value="ABC_TM2"/>
    <property type="match status" value="1"/>
</dbReference>
<keyword evidence="12" id="KW-1185">Reference proteome</keyword>
<dbReference type="GO" id="GO:0043190">
    <property type="term" value="C:ATP-binding cassette (ABC) transporter complex"/>
    <property type="evidence" value="ECO:0007669"/>
    <property type="project" value="InterPro"/>
</dbReference>
<dbReference type="EMBL" id="PVWK01000117">
    <property type="protein sequence ID" value="PSB25979.1"/>
    <property type="molecule type" value="Genomic_DNA"/>
</dbReference>
<gene>
    <name evidence="11" type="ORF">C7B82_20965</name>
</gene>
<evidence type="ECO:0000256" key="4">
    <source>
        <dbReference type="ARBA" id="ARBA00022475"/>
    </source>
</evidence>
<dbReference type="InterPro" id="IPR047817">
    <property type="entry name" value="ABC2_TM_bact-type"/>
</dbReference>
<feature type="transmembrane region" description="Helical" evidence="9">
    <location>
        <begin position="121"/>
        <end position="149"/>
    </location>
</feature>
<keyword evidence="8 9" id="KW-0472">Membrane</keyword>
<proteinExistence type="inferred from homology"/>
<dbReference type="Pfam" id="PF01061">
    <property type="entry name" value="ABC2_membrane"/>
    <property type="match status" value="1"/>
</dbReference>
<evidence type="ECO:0000256" key="5">
    <source>
        <dbReference type="ARBA" id="ARBA00022519"/>
    </source>
</evidence>
<dbReference type="PRINTS" id="PR00164">
    <property type="entry name" value="ABC2TRNSPORT"/>
</dbReference>
<comment type="caution">
    <text evidence="11">The sequence shown here is derived from an EMBL/GenBank/DDBJ whole genome shotgun (WGS) entry which is preliminary data.</text>
</comment>
<feature type="transmembrane region" description="Helical" evidence="9">
    <location>
        <begin position="242"/>
        <end position="261"/>
    </location>
</feature>
<feature type="transmembrane region" description="Helical" evidence="9">
    <location>
        <begin position="192"/>
        <end position="212"/>
    </location>
</feature>
<keyword evidence="3 9" id="KW-0813">Transport</keyword>
<evidence type="ECO:0000256" key="2">
    <source>
        <dbReference type="ARBA" id="ARBA00007783"/>
    </source>
</evidence>
<evidence type="ECO:0000313" key="12">
    <source>
        <dbReference type="Proteomes" id="UP000239576"/>
    </source>
</evidence>
<comment type="similarity">
    <text evidence="2 9">Belongs to the ABC-2 integral membrane protein family.</text>
</comment>
<feature type="domain" description="ABC transmembrane type-2" evidence="10">
    <location>
        <begin position="48"/>
        <end position="268"/>
    </location>
</feature>
<evidence type="ECO:0000256" key="3">
    <source>
        <dbReference type="ARBA" id="ARBA00022448"/>
    </source>
</evidence>
<organism evidence="11 12">
    <name type="scientific">Stenomitos frigidus ULC18</name>
    <dbReference type="NCBI Taxonomy" id="2107698"/>
    <lineage>
        <taxon>Bacteria</taxon>
        <taxon>Bacillati</taxon>
        <taxon>Cyanobacteriota</taxon>
        <taxon>Cyanophyceae</taxon>
        <taxon>Leptolyngbyales</taxon>
        <taxon>Leptolyngbyaceae</taxon>
        <taxon>Stenomitos</taxon>
    </lineage>
</organism>
<dbReference type="OrthoDB" id="9786910at2"/>
<feature type="transmembrane region" description="Helical" evidence="9">
    <location>
        <begin position="78"/>
        <end position="100"/>
    </location>
</feature>
<feature type="transmembrane region" description="Helical" evidence="9">
    <location>
        <begin position="46"/>
        <end position="72"/>
    </location>
</feature>
<dbReference type="InterPro" id="IPR000412">
    <property type="entry name" value="ABC_2_transport"/>
</dbReference>